<dbReference type="RefSeq" id="WP_203732140.1">
    <property type="nucleotide sequence ID" value="NZ_BAAATX010000037.1"/>
</dbReference>
<sequence>MPVLSVLELNLDEGARLSALHKYGLLDAPADDELEAVVRVAAMVADVPTATLNLIDSNRQCQLTTVGFDGADSPRSESMCDVEFRAGGFVHVPDATLNPLYRDNPWVTGRLADVRFYASAPLITPDGYALGTLCVFDDRVKSLQPEQISRLLDLADIVVALFERRRQARAMAELAVERERSKKFIATVLETIDVGIAACDQHGRLTVFNRAAREWHGVADTPDLTPDRLAEHYSLYDALGRRRLTAEEIPLIRALHEGEIHDAEMMIKKPDQPHVDLSCTARRLHGEDGRVVGAVVAMNNVTVDREHRRAIEAAHRELADRGEQLAAAVTELRRSNEELEQFAGAVSHDLVRPMAAAHGYLEMMTLDYADDLDPRATKWLDGAIRAVERMQLLVEALLEYARAGHAKFEPSPVKLDEVVTAVLADLTTITAASGAEVVVDSELPTVRGDATLLRQLLQNLIDNAMKYRSPERPCRITLSAEDNEFGWTILVADNGIGIPPDQRERVFEMFAMVDPASRKGHGIGLSTCHRIIDRHNGAITIGDTAGGGTTIRISLPAS</sequence>
<dbReference type="InterPro" id="IPR003594">
    <property type="entry name" value="HATPase_dom"/>
</dbReference>
<evidence type="ECO:0000256" key="1">
    <source>
        <dbReference type="ARBA" id="ARBA00000085"/>
    </source>
</evidence>
<dbReference type="InterPro" id="IPR029016">
    <property type="entry name" value="GAF-like_dom_sf"/>
</dbReference>
<dbReference type="Gene3D" id="3.30.565.10">
    <property type="entry name" value="Histidine kinase-like ATPase, C-terminal domain"/>
    <property type="match status" value="1"/>
</dbReference>
<dbReference type="Proteomes" id="UP000637628">
    <property type="component" value="Unassembled WGS sequence"/>
</dbReference>
<dbReference type="InterPro" id="IPR036890">
    <property type="entry name" value="HATPase_C_sf"/>
</dbReference>
<evidence type="ECO:0000313" key="12">
    <source>
        <dbReference type="EMBL" id="GIE04963.1"/>
    </source>
</evidence>
<dbReference type="SUPFAM" id="SSF55874">
    <property type="entry name" value="ATPase domain of HSP90 chaperone/DNA topoisomerase II/histidine kinase"/>
    <property type="match status" value="1"/>
</dbReference>
<evidence type="ECO:0000256" key="4">
    <source>
        <dbReference type="ARBA" id="ARBA00022553"/>
    </source>
</evidence>
<evidence type="ECO:0000256" key="9">
    <source>
        <dbReference type="ARBA" id="ARBA00023012"/>
    </source>
</evidence>
<accession>A0ABQ3Z549</accession>
<dbReference type="PRINTS" id="PR00344">
    <property type="entry name" value="BCTRLSENSOR"/>
</dbReference>
<dbReference type="Gene3D" id="3.30.450.40">
    <property type="match status" value="1"/>
</dbReference>
<dbReference type="Pfam" id="PF00512">
    <property type="entry name" value="HisKA"/>
    <property type="match status" value="1"/>
</dbReference>
<dbReference type="SUPFAM" id="SSF55781">
    <property type="entry name" value="GAF domain-like"/>
    <property type="match status" value="1"/>
</dbReference>
<dbReference type="InterPro" id="IPR036097">
    <property type="entry name" value="HisK_dim/P_sf"/>
</dbReference>
<reference evidence="12 13" key="1">
    <citation type="submission" date="2021-01" db="EMBL/GenBank/DDBJ databases">
        <title>Whole genome shotgun sequence of Actinoplanes durhamensis NBRC 14914.</title>
        <authorList>
            <person name="Komaki H."/>
            <person name="Tamura T."/>
        </authorList>
    </citation>
    <scope>NUCLEOTIDE SEQUENCE [LARGE SCALE GENOMIC DNA]</scope>
    <source>
        <strain evidence="12 13">NBRC 14914</strain>
    </source>
</reference>
<dbReference type="Gene3D" id="1.10.287.130">
    <property type="match status" value="1"/>
</dbReference>
<keyword evidence="5" id="KW-0808">Transferase</keyword>
<dbReference type="InterPro" id="IPR035965">
    <property type="entry name" value="PAS-like_dom_sf"/>
</dbReference>
<organism evidence="12 13">
    <name type="scientific">Paractinoplanes durhamensis</name>
    <dbReference type="NCBI Taxonomy" id="113563"/>
    <lineage>
        <taxon>Bacteria</taxon>
        <taxon>Bacillati</taxon>
        <taxon>Actinomycetota</taxon>
        <taxon>Actinomycetes</taxon>
        <taxon>Micromonosporales</taxon>
        <taxon>Micromonosporaceae</taxon>
        <taxon>Paractinoplanes</taxon>
    </lineage>
</organism>
<dbReference type="InterPro" id="IPR003661">
    <property type="entry name" value="HisK_dim/P_dom"/>
</dbReference>
<protein>
    <recommendedName>
        <fullName evidence="10">Sensor-like histidine kinase SenX3</fullName>
        <ecNumber evidence="3">2.7.13.3</ecNumber>
    </recommendedName>
</protein>
<comment type="caution">
    <text evidence="12">The sequence shown here is derived from an EMBL/GenBank/DDBJ whole genome shotgun (WGS) entry which is preliminary data.</text>
</comment>
<keyword evidence="8" id="KW-0067">ATP-binding</keyword>
<keyword evidence="9" id="KW-0902">Two-component regulatory system</keyword>
<dbReference type="SUPFAM" id="SSF47384">
    <property type="entry name" value="Homodimeric domain of signal transducing histidine kinase"/>
    <property type="match status" value="1"/>
</dbReference>
<keyword evidence="13" id="KW-1185">Reference proteome</keyword>
<evidence type="ECO:0000256" key="7">
    <source>
        <dbReference type="ARBA" id="ARBA00022777"/>
    </source>
</evidence>
<dbReference type="EC" id="2.7.13.3" evidence="3"/>
<dbReference type="PANTHER" id="PTHR42878">
    <property type="entry name" value="TWO-COMPONENT HISTIDINE KINASE"/>
    <property type="match status" value="1"/>
</dbReference>
<dbReference type="Gene3D" id="3.30.450.20">
    <property type="entry name" value="PAS domain"/>
    <property type="match status" value="1"/>
</dbReference>
<gene>
    <name evidence="12" type="ORF">Adu01nite_63130</name>
</gene>
<dbReference type="Pfam" id="PF02518">
    <property type="entry name" value="HATPase_c"/>
    <property type="match status" value="1"/>
</dbReference>
<evidence type="ECO:0000256" key="10">
    <source>
        <dbReference type="ARBA" id="ARBA00039401"/>
    </source>
</evidence>
<evidence type="ECO:0000256" key="2">
    <source>
        <dbReference type="ARBA" id="ARBA00004236"/>
    </source>
</evidence>
<dbReference type="InterPro" id="IPR004358">
    <property type="entry name" value="Sig_transdc_His_kin-like_C"/>
</dbReference>
<dbReference type="SUPFAM" id="SSF55785">
    <property type="entry name" value="PYP-like sensor domain (PAS domain)"/>
    <property type="match status" value="1"/>
</dbReference>
<dbReference type="CDD" id="cd00082">
    <property type="entry name" value="HisKA"/>
    <property type="match status" value="1"/>
</dbReference>
<keyword evidence="6" id="KW-0547">Nucleotide-binding</keyword>
<evidence type="ECO:0000259" key="11">
    <source>
        <dbReference type="PROSITE" id="PS50109"/>
    </source>
</evidence>
<dbReference type="EMBL" id="BOML01000050">
    <property type="protein sequence ID" value="GIE04963.1"/>
    <property type="molecule type" value="Genomic_DNA"/>
</dbReference>
<dbReference type="PANTHER" id="PTHR42878:SF7">
    <property type="entry name" value="SENSOR HISTIDINE KINASE GLRK"/>
    <property type="match status" value="1"/>
</dbReference>
<name>A0ABQ3Z549_9ACTN</name>
<evidence type="ECO:0000256" key="5">
    <source>
        <dbReference type="ARBA" id="ARBA00022679"/>
    </source>
</evidence>
<comment type="subcellular location">
    <subcellularLocation>
        <location evidence="2">Cell membrane</location>
    </subcellularLocation>
</comment>
<keyword evidence="7" id="KW-0418">Kinase</keyword>
<dbReference type="PROSITE" id="PS50109">
    <property type="entry name" value="HIS_KIN"/>
    <property type="match status" value="1"/>
</dbReference>
<dbReference type="SMART" id="SM00387">
    <property type="entry name" value="HATPase_c"/>
    <property type="match status" value="1"/>
</dbReference>
<dbReference type="InterPro" id="IPR050351">
    <property type="entry name" value="BphY/WalK/GraS-like"/>
</dbReference>
<evidence type="ECO:0000256" key="6">
    <source>
        <dbReference type="ARBA" id="ARBA00022741"/>
    </source>
</evidence>
<proteinExistence type="predicted"/>
<keyword evidence="4" id="KW-0597">Phosphoprotein</keyword>
<dbReference type="SMART" id="SM00388">
    <property type="entry name" value="HisKA"/>
    <property type="match status" value="1"/>
</dbReference>
<evidence type="ECO:0000256" key="8">
    <source>
        <dbReference type="ARBA" id="ARBA00022840"/>
    </source>
</evidence>
<evidence type="ECO:0000313" key="13">
    <source>
        <dbReference type="Proteomes" id="UP000637628"/>
    </source>
</evidence>
<feature type="domain" description="Histidine kinase" evidence="11">
    <location>
        <begin position="345"/>
        <end position="558"/>
    </location>
</feature>
<evidence type="ECO:0000256" key="3">
    <source>
        <dbReference type="ARBA" id="ARBA00012438"/>
    </source>
</evidence>
<dbReference type="InterPro" id="IPR005467">
    <property type="entry name" value="His_kinase_dom"/>
</dbReference>
<comment type="catalytic activity">
    <reaction evidence="1">
        <text>ATP + protein L-histidine = ADP + protein N-phospho-L-histidine.</text>
        <dbReference type="EC" id="2.7.13.3"/>
    </reaction>
</comment>